<dbReference type="InterPro" id="IPR024478">
    <property type="entry name" value="HlyB_4HB_MCP"/>
</dbReference>
<dbReference type="SMART" id="SM00283">
    <property type="entry name" value="MA"/>
    <property type="match status" value="1"/>
</dbReference>
<feature type="transmembrane region" description="Helical" evidence="6">
    <location>
        <begin position="177"/>
        <end position="199"/>
    </location>
</feature>
<feature type="domain" description="Methyl-accepting transducer" evidence="8">
    <location>
        <begin position="246"/>
        <end position="482"/>
    </location>
</feature>
<dbReference type="GO" id="GO:0007165">
    <property type="term" value="P:signal transduction"/>
    <property type="evidence" value="ECO:0007669"/>
    <property type="project" value="UniProtKB-KW"/>
</dbReference>
<accession>A0A8J3T0U8</accession>
<comment type="similarity">
    <text evidence="4">Belongs to the methyl-accepting chemotaxis (MCP) protein family.</text>
</comment>
<evidence type="ECO:0000259" key="8">
    <source>
        <dbReference type="PROSITE" id="PS50111"/>
    </source>
</evidence>
<dbReference type="Proteomes" id="UP000634476">
    <property type="component" value="Unassembled WGS sequence"/>
</dbReference>
<dbReference type="PROSITE" id="PS50885">
    <property type="entry name" value="HAMP"/>
    <property type="match status" value="1"/>
</dbReference>
<dbReference type="CDD" id="cd06225">
    <property type="entry name" value="HAMP"/>
    <property type="match status" value="1"/>
</dbReference>
<dbReference type="Gene3D" id="1.10.287.950">
    <property type="entry name" value="Methyl-accepting chemotaxis protein"/>
    <property type="match status" value="1"/>
</dbReference>
<keyword evidence="2 6" id="KW-1133">Transmembrane helix</keyword>
<keyword evidence="6" id="KW-0472">Membrane</keyword>
<dbReference type="GO" id="GO:0016020">
    <property type="term" value="C:membrane"/>
    <property type="evidence" value="ECO:0007669"/>
    <property type="project" value="InterPro"/>
</dbReference>
<dbReference type="InterPro" id="IPR004089">
    <property type="entry name" value="MCPsignal_dom"/>
</dbReference>
<dbReference type="EMBL" id="BOOK01000040">
    <property type="protein sequence ID" value="GII03688.1"/>
    <property type="molecule type" value="Genomic_DNA"/>
</dbReference>
<dbReference type="PROSITE" id="PS50111">
    <property type="entry name" value="CHEMOTAXIS_TRANSDUC_2"/>
    <property type="match status" value="1"/>
</dbReference>
<evidence type="ECO:0000313" key="11">
    <source>
        <dbReference type="Proteomes" id="UP000634476"/>
    </source>
</evidence>
<feature type="chain" id="PRO_5038711389" evidence="7">
    <location>
        <begin position="17"/>
        <end position="511"/>
    </location>
</feature>
<dbReference type="PANTHER" id="PTHR32089:SF112">
    <property type="entry name" value="LYSOZYME-LIKE PROTEIN-RELATED"/>
    <property type="match status" value="1"/>
</dbReference>
<dbReference type="InterPro" id="IPR003660">
    <property type="entry name" value="HAMP_dom"/>
</dbReference>
<keyword evidence="3 5" id="KW-0807">Transducer</keyword>
<dbReference type="SMART" id="SM00304">
    <property type="entry name" value="HAMP"/>
    <property type="match status" value="1"/>
</dbReference>
<dbReference type="Pfam" id="PF12729">
    <property type="entry name" value="4HB_MCP_1"/>
    <property type="match status" value="1"/>
</dbReference>
<evidence type="ECO:0000256" key="4">
    <source>
        <dbReference type="ARBA" id="ARBA00029447"/>
    </source>
</evidence>
<dbReference type="Pfam" id="PF00015">
    <property type="entry name" value="MCPsignal"/>
    <property type="match status" value="1"/>
</dbReference>
<dbReference type="Pfam" id="PF00672">
    <property type="entry name" value="HAMP"/>
    <property type="match status" value="1"/>
</dbReference>
<sequence length="511" mass="53334">MVVAAVSLAVSLVALAGMSSMRDRVDNLYNENIVPLTGLSLVHHSEVKSRLDVLRIAMAPDEGATRDYQESLRESDEQIAQGLEKFRIHVPPGGDEPLAVFEDNWARWIEVRDAQVIPAALRHDVHAVDRLMETVGQPLISAAVEGLEELEHIEAEAAKADHTATVDAYEQSRTMTIVLLVVGLLAAVGLAVFVAALIVRPLARVSAVLSAMGRGDLTLEAEVHSRDEVGRMAEALGEAMEGVRASVKAMARSADELSATAQGLSDVSGRIAASAEQTSHRASAVSTTAERVSQNVQTVAAGAEQMSAGIREIAGSAAEAARVATAAAQEAGEANTTIERLGEASNEIGNVVKLITSIAEQTNLLALNATIEAARAGESGKGFAVVAGEVKDLAQQTGRATDDIGNRVQAIQAGTSVAVGAISAVGSVIEQVNDYQSSIAQAVEEQSATTMEITRNVAEAAGGSNEIAVSIADIAAAAHVTSEGIGQAQEAADELSRMSGELRELVARFRY</sequence>
<proteinExistence type="inferred from homology"/>
<dbReference type="SUPFAM" id="SSF58104">
    <property type="entry name" value="Methyl-accepting chemotaxis protein (MCP) signaling domain"/>
    <property type="match status" value="1"/>
</dbReference>
<reference evidence="10" key="1">
    <citation type="submission" date="2021-01" db="EMBL/GenBank/DDBJ databases">
        <title>Whole genome shotgun sequence of Planobispora takensis NBRC 109077.</title>
        <authorList>
            <person name="Komaki H."/>
            <person name="Tamura T."/>
        </authorList>
    </citation>
    <scope>NUCLEOTIDE SEQUENCE</scope>
    <source>
        <strain evidence="10">NBRC 109077</strain>
    </source>
</reference>
<feature type="signal peptide" evidence="7">
    <location>
        <begin position="1"/>
        <end position="16"/>
    </location>
</feature>
<evidence type="ECO:0000256" key="5">
    <source>
        <dbReference type="PROSITE-ProRule" id="PRU00284"/>
    </source>
</evidence>
<evidence type="ECO:0000256" key="1">
    <source>
        <dbReference type="ARBA" id="ARBA00022692"/>
    </source>
</evidence>
<keyword evidence="7" id="KW-0732">Signal</keyword>
<organism evidence="10 11">
    <name type="scientific">Planobispora takensis</name>
    <dbReference type="NCBI Taxonomy" id="1367882"/>
    <lineage>
        <taxon>Bacteria</taxon>
        <taxon>Bacillati</taxon>
        <taxon>Actinomycetota</taxon>
        <taxon>Actinomycetes</taxon>
        <taxon>Streptosporangiales</taxon>
        <taxon>Streptosporangiaceae</taxon>
        <taxon>Planobispora</taxon>
    </lineage>
</organism>
<evidence type="ECO:0000256" key="6">
    <source>
        <dbReference type="SAM" id="Phobius"/>
    </source>
</evidence>
<evidence type="ECO:0000256" key="2">
    <source>
        <dbReference type="ARBA" id="ARBA00022989"/>
    </source>
</evidence>
<keyword evidence="1 6" id="KW-0812">Transmembrane</keyword>
<evidence type="ECO:0000313" key="10">
    <source>
        <dbReference type="EMBL" id="GII03688.1"/>
    </source>
</evidence>
<feature type="domain" description="HAMP" evidence="9">
    <location>
        <begin position="196"/>
        <end position="248"/>
    </location>
</feature>
<evidence type="ECO:0000259" key="9">
    <source>
        <dbReference type="PROSITE" id="PS50885"/>
    </source>
</evidence>
<evidence type="ECO:0000256" key="3">
    <source>
        <dbReference type="ARBA" id="ARBA00023224"/>
    </source>
</evidence>
<keyword evidence="11" id="KW-1185">Reference proteome</keyword>
<name>A0A8J3T0U8_9ACTN</name>
<protein>
    <submittedName>
        <fullName evidence="10">Methyl-accepting chemotaxis protein</fullName>
    </submittedName>
</protein>
<gene>
    <name evidence="10" type="ORF">Pta02_56960</name>
</gene>
<comment type="caution">
    <text evidence="10">The sequence shown here is derived from an EMBL/GenBank/DDBJ whole genome shotgun (WGS) entry which is preliminary data.</text>
</comment>
<evidence type="ECO:0000256" key="7">
    <source>
        <dbReference type="SAM" id="SignalP"/>
    </source>
</evidence>
<dbReference type="AlphaFoldDB" id="A0A8J3T0U8"/>
<dbReference type="PANTHER" id="PTHR32089">
    <property type="entry name" value="METHYL-ACCEPTING CHEMOTAXIS PROTEIN MCPB"/>
    <property type="match status" value="1"/>
</dbReference>